<sequence>MWIYIGLVFLGASIYTTSPGWFVGLYVAATVCMLIGCKGRTR</sequence>
<proteinExistence type="predicted"/>
<protein>
    <submittedName>
        <fullName evidence="2">Uncharacterized protein</fullName>
    </submittedName>
</protein>
<dbReference type="RefSeq" id="YP_239341.1">
    <property type="nucleotide sequence ID" value="NC_007024.1"/>
</dbReference>
<dbReference type="Proteomes" id="UP000001305">
    <property type="component" value="Segment"/>
</dbReference>
<dbReference type="GeneID" id="5076593"/>
<evidence type="ECO:0000256" key="1">
    <source>
        <dbReference type="SAM" id="Phobius"/>
    </source>
</evidence>
<reference evidence="2 3" key="1">
    <citation type="submission" date="2005-03" db="EMBL/GenBank/DDBJ databases">
        <title>Sequencing of bacteriophage Xp15 from Xanthomonas campestris pv. pelargonii and identification of the lysis genes.</title>
        <authorList>
            <person name="Ramadugu C."/>
            <person name="Gabriel D.W."/>
        </authorList>
    </citation>
    <scope>NUCLEOTIDE SEQUENCE [LARGE SCALE GENOMIC DNA]</scope>
</reference>
<dbReference type="EMBL" id="AY986977">
    <property type="protein sequence ID" value="AAX84909.1"/>
    <property type="molecule type" value="Genomic_DNA"/>
</dbReference>
<accession>Q52PT8</accession>
<keyword evidence="1" id="KW-0472">Membrane</keyword>
<organism evidence="2 3">
    <name type="scientific">Xanthomonas phage Xp15</name>
    <dbReference type="NCBI Taxonomy" id="322855"/>
    <lineage>
        <taxon>Viruses</taxon>
        <taxon>Duplodnaviria</taxon>
        <taxon>Heunggongvirae</taxon>
        <taxon>Uroviricota</taxon>
        <taxon>Caudoviricetes</taxon>
        <taxon>Alachuavirus</taxon>
        <taxon>Alachuavirus Xp15</taxon>
    </lineage>
</organism>
<evidence type="ECO:0000313" key="3">
    <source>
        <dbReference type="Proteomes" id="UP000001305"/>
    </source>
</evidence>
<keyword evidence="3" id="KW-1185">Reference proteome</keyword>
<feature type="transmembrane region" description="Helical" evidence="1">
    <location>
        <begin position="20"/>
        <end position="37"/>
    </location>
</feature>
<name>Q52PT8_9CAUD</name>
<evidence type="ECO:0000313" key="2">
    <source>
        <dbReference type="EMBL" id="AAX84909.1"/>
    </source>
</evidence>
<keyword evidence="1" id="KW-1133">Transmembrane helix</keyword>
<dbReference type="KEGG" id="vg:5076593"/>
<keyword evidence="1" id="KW-0812">Transmembrane</keyword>